<keyword evidence="1" id="KW-0175">Coiled coil</keyword>
<accession>J2K4L2</accession>
<dbReference type="eggNOG" id="COG0610">
    <property type="taxonomic scope" value="Bacteria"/>
</dbReference>
<dbReference type="STRING" id="1160718.SU9_08879"/>
<evidence type="ECO:0000313" key="3">
    <source>
        <dbReference type="EMBL" id="EJJ07390.1"/>
    </source>
</evidence>
<feature type="coiled-coil region" evidence="1">
    <location>
        <begin position="107"/>
        <end position="148"/>
    </location>
</feature>
<protein>
    <recommendedName>
        <fullName evidence="2">Putative endonuclease Z1 domain-containing protein</fullName>
    </recommendedName>
</protein>
<evidence type="ECO:0000256" key="1">
    <source>
        <dbReference type="SAM" id="Coils"/>
    </source>
</evidence>
<feature type="domain" description="Putative endonuclease Z1" evidence="2">
    <location>
        <begin position="725"/>
        <end position="968"/>
    </location>
</feature>
<dbReference type="Pfam" id="PF10593">
    <property type="entry name" value="Z1"/>
    <property type="match status" value="1"/>
</dbReference>
<reference evidence="3" key="1">
    <citation type="journal article" date="2012" name="J. Bacteriol.">
        <title>Genome Sequence of Streptomyces auratus Strain AGR0001, a Phoslactomycin-Producing Actinomycete.</title>
        <authorList>
            <person name="Han X."/>
            <person name="Li M."/>
            <person name="Ding Z."/>
            <person name="Zhao J."/>
            <person name="Ji K."/>
            <person name="Wen M."/>
            <person name="Lu T."/>
        </authorList>
    </citation>
    <scope>NUCLEOTIDE SEQUENCE [LARGE SCALE GENOMIC DNA]</scope>
    <source>
        <strain evidence="3">AGR0001</strain>
    </source>
</reference>
<dbReference type="HOGENOM" id="CLU_007800_0_0_11"/>
<sequence>MVLSDNRADGTLDEPRADLSAAELDLVEAMRAAFATRGLSLRAVACELPWDFTTVSRYLRCKSFPPAQFVEQLIKLAGYRLSVADADRLRRLHGAAEKGRKDPQHQIRTLSAQVRRTAEQAKEADRRSTEAEDALNRALTEIRRLRTQLHLSTGSLEDRGDAFLTELDRYAAQRAPGARDVPVRVRSAVLASWRTVLVGADSAPTMTGTDSLPGTRDRRCATYDRLELEQRHRDVLDALVPLADPDVGPLGEATVELHDLAFETMVGSGPRPFARAVVYVSSDLSARPDTSQHVLRDQLTAGAAAGPLVDSWRRNINRWDHETGPRWTDSPPRSAERRIALYEALALEPATRRILTELIPISFAAGPIVIGEPPQPWATPARFASGWYWPAYERCLRDLKGWTAEAVTGIDESADRVVERLADPTDAVAHQTKGLVMGHVQSGKTANFTGVIAKAVDRGYRLVIVLSGSLNMLRSQTQRRLDMELVGKENILRDAPEEYSEYTDDPEWQSGGFLSHGELPSRLGAFDVIRLTTRDDDYQALRQGITALEFEKADPTLPFHDPHNLHRSAARLMVVKKNKPVLARVVSDLRRLGRQLEEVPVLIVDDESDHGSVNTAHSGRGREGAERTAINSLVSELLGLLPRAQYVAYTATPFANVLIDPTDQEDLFPKDFVIALPRPSGYMGAREFHDFDSPVPVRKRTVADSNELAHVRPMKESGGDGDVYLRQAMDAFLLSAAVKLYREAHDPSGIGYRHHTMLVHESRRVADHHESAHRIARLWRADQQERDGGFGRLHVLFESDFAPVSAHHHDGFVRPPHFDELVPYLRAARTRIEGGEGPVVVVNGDRDIESGAVDFDRRPVWKILVGGAKLSRGFTVEGLTVTYYRRSTSQADSLMQMGRWFGFRHGYRDLVRLYIGRGTGGDKGIDLYEAFEAACRDEDAFRAQLADYAKPVDGGPAITPSQIRPLVAQYLPELKPTSASKMMNARLVEIRSPGRWIEPSALPVDGATITRNTERWRPVLSALGGPPEQFSVPAHDGMRAASFSALTAIVAHGQMLDVLAELEWDQLKVFAPHLAYLRSLGTGSAPLGEWLIVAPQLASANALKGPLPGTPEISLFRRARRRPGAFGAISDPGHRRVVRELLRDGERGIALLYPVIEPEQALVHPVDPARVSIAFALLTPDRTDADGSGPAIRFQAGDV</sequence>
<comment type="caution">
    <text evidence="3">The sequence shown here is derived from an EMBL/GenBank/DDBJ whole genome shotgun (WGS) entry which is preliminary data.</text>
</comment>
<name>J2K4L2_9ACTN</name>
<organism evidence="3">
    <name type="scientific">Streptomyces auratus AGR0001</name>
    <dbReference type="NCBI Taxonomy" id="1160718"/>
    <lineage>
        <taxon>Bacteria</taxon>
        <taxon>Bacillati</taxon>
        <taxon>Actinomycetota</taxon>
        <taxon>Actinomycetes</taxon>
        <taxon>Kitasatosporales</taxon>
        <taxon>Streptomycetaceae</taxon>
        <taxon>Streptomyces</taxon>
    </lineage>
</organism>
<dbReference type="AlphaFoldDB" id="J2K4L2"/>
<gene>
    <name evidence="3" type="ORF">SU9_08879</name>
</gene>
<dbReference type="InterPro" id="IPR018310">
    <property type="entry name" value="Put_endonuclease_Z1-dom"/>
</dbReference>
<evidence type="ECO:0000259" key="2">
    <source>
        <dbReference type="Pfam" id="PF10593"/>
    </source>
</evidence>
<dbReference type="RefSeq" id="WP_006603345.1">
    <property type="nucleotide sequence ID" value="NZ_CP072931.1"/>
</dbReference>
<proteinExistence type="predicted"/>
<dbReference type="PATRIC" id="fig|1160718.3.peg.1801"/>
<dbReference type="EMBL" id="AJGV01000063">
    <property type="protein sequence ID" value="EJJ07390.1"/>
    <property type="molecule type" value="Genomic_DNA"/>
</dbReference>